<feature type="region of interest" description="Disordered" evidence="1">
    <location>
        <begin position="485"/>
        <end position="514"/>
    </location>
</feature>
<feature type="region of interest" description="Disordered" evidence="1">
    <location>
        <begin position="365"/>
        <end position="391"/>
    </location>
</feature>
<sequence length="552" mass="59792">MPTDCYPASLQPTTHRSVCVAYICLAYFALHTSVTSLHVHVPSHLPQFFTAAGMLVTERPRDVHVPTLHSHLIMSDARSNPLDLTGAHARRFPRLAVRNRSPVVVTESAWSSGQSNSEAPSRTDAGRPGASHSRQNSTQSLQPDHQHRRRQSKAVNVVELQQSGRQAAKKKSAGVLGFLTLKEPSTSALEDFAEQERRKAAQKNLKSDGVILPGVSSQKLPDHVPKVNSKWDGLPDSTKRKFDKDRERERERAKRSSVTSFASNISGDAPRRSYGSLSSKPAVRQSEDKTRVTAGEGQVTSGRRDDSVTSRLSSTMSSVTIPALGHTQGQLSVDMRAQRALHPPTPPSALRLDSQDDAFEFDLPDVPNIQERDYTSGSATSPEASPRTPAFDAVSPTLNHSTRAQSPALLISTSPHGYGNFWTTDCETVVGQVPGIDILSPPATLSEKASGRSLSSHMGATMPAIQEAASTNDGVSVVDNTVVRNISRPSRGSETPGSAPTQKVNPAAAVKPSEKNEVLPWEMFEPPMESIKHTKVASESGRLKRFSKLGRK</sequence>
<evidence type="ECO:0000313" key="3">
    <source>
        <dbReference type="Proteomes" id="UP000756132"/>
    </source>
</evidence>
<name>A0A9Q8P4E4_PASFU</name>
<gene>
    <name evidence="2" type="ORF">CLAFUR5_00941</name>
</gene>
<feature type="compositionally biased region" description="Polar residues" evidence="1">
    <location>
        <begin position="485"/>
        <end position="504"/>
    </location>
</feature>
<feature type="compositionally biased region" description="Basic residues" evidence="1">
    <location>
        <begin position="543"/>
        <end position="552"/>
    </location>
</feature>
<feature type="region of interest" description="Disordered" evidence="1">
    <location>
        <begin position="106"/>
        <end position="153"/>
    </location>
</feature>
<feature type="region of interest" description="Disordered" evidence="1">
    <location>
        <begin position="210"/>
        <end position="324"/>
    </location>
</feature>
<organism evidence="2 3">
    <name type="scientific">Passalora fulva</name>
    <name type="common">Tomato leaf mold</name>
    <name type="synonym">Cladosporium fulvum</name>
    <dbReference type="NCBI Taxonomy" id="5499"/>
    <lineage>
        <taxon>Eukaryota</taxon>
        <taxon>Fungi</taxon>
        <taxon>Dikarya</taxon>
        <taxon>Ascomycota</taxon>
        <taxon>Pezizomycotina</taxon>
        <taxon>Dothideomycetes</taxon>
        <taxon>Dothideomycetidae</taxon>
        <taxon>Mycosphaerellales</taxon>
        <taxon>Mycosphaerellaceae</taxon>
        <taxon>Fulvia</taxon>
    </lineage>
</organism>
<dbReference type="AlphaFoldDB" id="A0A9Q8P4E4"/>
<feature type="compositionally biased region" description="Basic and acidic residues" evidence="1">
    <location>
        <begin position="237"/>
        <end position="254"/>
    </location>
</feature>
<evidence type="ECO:0000256" key="1">
    <source>
        <dbReference type="SAM" id="MobiDB-lite"/>
    </source>
</evidence>
<reference evidence="2" key="2">
    <citation type="journal article" date="2022" name="Microb. Genom.">
        <title>A chromosome-scale genome assembly of the tomato pathogen Cladosporium fulvum reveals a compartmentalized genome architecture and the presence of a dispensable chromosome.</title>
        <authorList>
            <person name="Zaccaron A.Z."/>
            <person name="Chen L.H."/>
            <person name="Samaras A."/>
            <person name="Stergiopoulos I."/>
        </authorList>
    </citation>
    <scope>NUCLEOTIDE SEQUENCE</scope>
    <source>
        <strain evidence="2">Race5_Kim</strain>
    </source>
</reference>
<dbReference type="KEGG" id="ffu:CLAFUR5_00941"/>
<accession>A0A9Q8P4E4</accession>
<dbReference type="RefSeq" id="XP_047757356.1">
    <property type="nucleotide sequence ID" value="XM_047900089.1"/>
</dbReference>
<reference evidence="2" key="1">
    <citation type="submission" date="2021-12" db="EMBL/GenBank/DDBJ databases">
        <authorList>
            <person name="Zaccaron A."/>
            <person name="Stergiopoulos I."/>
        </authorList>
    </citation>
    <scope>NUCLEOTIDE SEQUENCE</scope>
    <source>
        <strain evidence="2">Race5_Kim</strain>
    </source>
</reference>
<feature type="compositionally biased region" description="Low complexity" evidence="1">
    <location>
        <begin position="309"/>
        <end position="320"/>
    </location>
</feature>
<feature type="region of interest" description="Disordered" evidence="1">
    <location>
        <begin position="532"/>
        <end position="552"/>
    </location>
</feature>
<feature type="compositionally biased region" description="Polar residues" evidence="1">
    <location>
        <begin position="256"/>
        <end position="266"/>
    </location>
</feature>
<protein>
    <submittedName>
        <fullName evidence="2">Uncharacterized protein</fullName>
    </submittedName>
</protein>
<feature type="compositionally biased region" description="Polar residues" evidence="1">
    <location>
        <begin position="108"/>
        <end position="120"/>
    </location>
</feature>
<proteinExistence type="predicted"/>
<dbReference type="OrthoDB" id="4117770at2759"/>
<feature type="compositionally biased region" description="Polar residues" evidence="1">
    <location>
        <begin position="132"/>
        <end position="143"/>
    </location>
</feature>
<keyword evidence="3" id="KW-1185">Reference proteome</keyword>
<dbReference type="Proteomes" id="UP000756132">
    <property type="component" value="Chromosome 1"/>
</dbReference>
<evidence type="ECO:0000313" key="2">
    <source>
        <dbReference type="EMBL" id="UJO12990.1"/>
    </source>
</evidence>
<dbReference type="GeneID" id="71980819"/>
<dbReference type="EMBL" id="CP090163">
    <property type="protein sequence ID" value="UJO12990.1"/>
    <property type="molecule type" value="Genomic_DNA"/>
</dbReference>